<name>A0A0U1M0L0_TALIS</name>
<evidence type="ECO:0000259" key="1">
    <source>
        <dbReference type="Pfam" id="PF08240"/>
    </source>
</evidence>
<dbReference type="InterPro" id="IPR013154">
    <property type="entry name" value="ADH-like_N"/>
</dbReference>
<dbReference type="OrthoDB" id="256333at2759"/>
<dbReference type="EMBL" id="CVMT01000005">
    <property type="protein sequence ID" value="CRG89084.1"/>
    <property type="molecule type" value="Genomic_DNA"/>
</dbReference>
<dbReference type="AlphaFoldDB" id="A0A0U1M0L0"/>
<dbReference type="Pfam" id="PF08240">
    <property type="entry name" value="ADH_N"/>
    <property type="match status" value="1"/>
</dbReference>
<feature type="domain" description="Alcohol dehydrogenase-like N-terminal" evidence="1">
    <location>
        <begin position="25"/>
        <end position="78"/>
    </location>
</feature>
<evidence type="ECO:0000313" key="3">
    <source>
        <dbReference type="Proteomes" id="UP000054383"/>
    </source>
</evidence>
<keyword evidence="3" id="KW-1185">Reference proteome</keyword>
<gene>
    <name evidence="2" type="ORF">PISL3812_06119</name>
</gene>
<sequence length="157" mass="16834">MAPKTVNALQIQPYNEPYHVSEVMVLRLKLLNFCHIDLMSHNNAFNIPLPFIGAHKLAGIIEELGAGLKGSEVGDRGYRAATVDAKQSALDIVACYVHCPNALILATDKVEEPLAKIDDVISSNYRGVGATVLATDNPTIELGASLVRKNGTMVLPG</sequence>
<proteinExistence type="predicted"/>
<dbReference type="STRING" id="28573.A0A0U1M0L0"/>
<reference evidence="2 3" key="1">
    <citation type="submission" date="2015-04" db="EMBL/GenBank/DDBJ databases">
        <authorList>
            <person name="Syromyatnikov M.Y."/>
            <person name="Popov V.N."/>
        </authorList>
    </citation>
    <scope>NUCLEOTIDE SEQUENCE [LARGE SCALE GENOMIC DNA]</scope>
    <source>
        <strain evidence="2">WF-38-12</strain>
    </source>
</reference>
<dbReference type="InterPro" id="IPR011032">
    <property type="entry name" value="GroES-like_sf"/>
</dbReference>
<organism evidence="2 3">
    <name type="scientific">Talaromyces islandicus</name>
    <name type="common">Penicillium islandicum</name>
    <dbReference type="NCBI Taxonomy" id="28573"/>
    <lineage>
        <taxon>Eukaryota</taxon>
        <taxon>Fungi</taxon>
        <taxon>Dikarya</taxon>
        <taxon>Ascomycota</taxon>
        <taxon>Pezizomycotina</taxon>
        <taxon>Eurotiomycetes</taxon>
        <taxon>Eurotiomycetidae</taxon>
        <taxon>Eurotiales</taxon>
        <taxon>Trichocomaceae</taxon>
        <taxon>Talaromyces</taxon>
        <taxon>Talaromyces sect. Islandici</taxon>
    </lineage>
</organism>
<evidence type="ECO:0000313" key="2">
    <source>
        <dbReference type="EMBL" id="CRG89084.1"/>
    </source>
</evidence>
<dbReference type="Proteomes" id="UP000054383">
    <property type="component" value="Unassembled WGS sequence"/>
</dbReference>
<dbReference type="SUPFAM" id="SSF50129">
    <property type="entry name" value="GroES-like"/>
    <property type="match status" value="1"/>
</dbReference>
<protein>
    <recommendedName>
        <fullName evidence="1">Alcohol dehydrogenase-like N-terminal domain-containing protein</fullName>
    </recommendedName>
</protein>
<accession>A0A0U1M0L0</accession>
<dbReference type="Gene3D" id="3.90.180.10">
    <property type="entry name" value="Medium-chain alcohol dehydrogenases, catalytic domain"/>
    <property type="match status" value="1"/>
</dbReference>